<organism evidence="11 12">
    <name type="scientific">Fukomys damarensis</name>
    <name type="common">Damaraland mole rat</name>
    <name type="synonym">Cryptomys damarensis</name>
    <dbReference type="NCBI Taxonomy" id="885580"/>
    <lineage>
        <taxon>Eukaryota</taxon>
        <taxon>Metazoa</taxon>
        <taxon>Chordata</taxon>
        <taxon>Craniata</taxon>
        <taxon>Vertebrata</taxon>
        <taxon>Euteleostomi</taxon>
        <taxon>Mammalia</taxon>
        <taxon>Eutheria</taxon>
        <taxon>Euarchontoglires</taxon>
        <taxon>Glires</taxon>
        <taxon>Rodentia</taxon>
        <taxon>Hystricomorpha</taxon>
        <taxon>Bathyergidae</taxon>
        <taxon>Fukomys</taxon>
    </lineage>
</organism>
<accession>A0A091DT78</accession>
<dbReference type="PANTHER" id="PTHR10219">
    <property type="entry name" value="GLYCOLIPID TRANSFER PROTEIN-RELATED"/>
    <property type="match status" value="1"/>
</dbReference>
<evidence type="ECO:0000256" key="2">
    <source>
        <dbReference type="ARBA" id="ARBA00007148"/>
    </source>
</evidence>
<sequence>MELLAEHLLKPMTADKQIETDPFLEAMSHLPPSFDCLQPPMFLPINAGISGNIMKIKAVYDTNPAKFRTLQNILEAEKEMYGTESPKVGTTLALMWLKRGLRFIQIFLQRICDGEQDRTTQPHLPQCHRGPRDGPQEVPRLAWAEDLPCSPLSCALPIRLPESALQGAERDGGGRVLVSCTATTDVTCETCTKMNAELNTT</sequence>
<evidence type="ECO:0000256" key="9">
    <source>
        <dbReference type="SAM" id="MobiDB-lite"/>
    </source>
</evidence>
<proteinExistence type="inferred from homology"/>
<dbReference type="Gene3D" id="1.10.3520.10">
    <property type="entry name" value="Glycolipid transfer protein"/>
    <property type="match status" value="1"/>
</dbReference>
<dbReference type="Proteomes" id="UP000028990">
    <property type="component" value="Unassembled WGS sequence"/>
</dbReference>
<evidence type="ECO:0000256" key="6">
    <source>
        <dbReference type="ARBA" id="ARBA00023055"/>
    </source>
</evidence>
<dbReference type="PANTHER" id="PTHR10219:SF97">
    <property type="entry name" value="GLYCOLIPID TRANSFER PROTEIN"/>
    <property type="match status" value="1"/>
</dbReference>
<dbReference type="GO" id="GO:0016020">
    <property type="term" value="C:membrane"/>
    <property type="evidence" value="ECO:0007669"/>
    <property type="project" value="TreeGrafter"/>
</dbReference>
<dbReference type="AlphaFoldDB" id="A0A091DT78"/>
<evidence type="ECO:0000256" key="5">
    <source>
        <dbReference type="ARBA" id="ARBA00022737"/>
    </source>
</evidence>
<dbReference type="GO" id="GO:1902387">
    <property type="term" value="F:ceramide 1-phosphate binding"/>
    <property type="evidence" value="ECO:0007669"/>
    <property type="project" value="TreeGrafter"/>
</dbReference>
<keyword evidence="4" id="KW-0963">Cytoplasm</keyword>
<keyword evidence="12" id="KW-1185">Reference proteome</keyword>
<comment type="similarity">
    <text evidence="2">Belongs to the GLTP family.</text>
</comment>
<comment type="function">
    <text evidence="7">Accelerates the intermembrane transfer of various glycolipids. Catalyzes the transfer of various glycosphingolipids between membranes but does not catalyze the transfer of phospholipids. May be involved in the intracellular translocation of glucosylceramides.</text>
</comment>
<keyword evidence="5" id="KW-0677">Repeat</keyword>
<gene>
    <name evidence="11" type="ORF">H920_04913</name>
</gene>
<reference evidence="11 12" key="1">
    <citation type="submission" date="2013-11" db="EMBL/GenBank/DDBJ databases">
        <title>The Damaraland mole rat (Fukomys damarensis) genome and evolution of African mole rats.</title>
        <authorList>
            <person name="Gladyshev V.N."/>
            <person name="Fang X."/>
        </authorList>
    </citation>
    <scope>NUCLEOTIDE SEQUENCE [LARGE SCALE GENOMIC DNA]</scope>
    <source>
        <tissue evidence="11">Liver</tissue>
    </source>
</reference>
<evidence type="ECO:0000259" key="10">
    <source>
        <dbReference type="Pfam" id="PF08718"/>
    </source>
</evidence>
<dbReference type="InterPro" id="IPR014830">
    <property type="entry name" value="Glycolipid_transfer_prot_dom"/>
</dbReference>
<evidence type="ECO:0000313" key="11">
    <source>
        <dbReference type="EMBL" id="KFO33668.1"/>
    </source>
</evidence>
<dbReference type="STRING" id="885580.ENSFDAP00000021109"/>
<dbReference type="GO" id="GO:1902388">
    <property type="term" value="F:ceramide 1-phosphate transfer activity"/>
    <property type="evidence" value="ECO:0007669"/>
    <property type="project" value="TreeGrafter"/>
</dbReference>
<evidence type="ECO:0000256" key="1">
    <source>
        <dbReference type="ARBA" id="ARBA00004496"/>
    </source>
</evidence>
<evidence type="ECO:0000256" key="7">
    <source>
        <dbReference type="ARBA" id="ARBA00037246"/>
    </source>
</evidence>
<evidence type="ECO:0000256" key="4">
    <source>
        <dbReference type="ARBA" id="ARBA00022490"/>
    </source>
</evidence>
<dbReference type="EMBL" id="KN122061">
    <property type="protein sequence ID" value="KFO33668.1"/>
    <property type="molecule type" value="Genomic_DNA"/>
</dbReference>
<keyword evidence="3" id="KW-0813">Transport</keyword>
<protein>
    <recommendedName>
        <fullName evidence="8">Glycolipid transfer protein</fullName>
    </recommendedName>
</protein>
<dbReference type="GO" id="GO:0005829">
    <property type="term" value="C:cytosol"/>
    <property type="evidence" value="ECO:0007669"/>
    <property type="project" value="TreeGrafter"/>
</dbReference>
<dbReference type="Pfam" id="PF08718">
    <property type="entry name" value="GLTP"/>
    <property type="match status" value="1"/>
</dbReference>
<evidence type="ECO:0000256" key="3">
    <source>
        <dbReference type="ARBA" id="ARBA00022448"/>
    </source>
</evidence>
<feature type="region of interest" description="Disordered" evidence="9">
    <location>
        <begin position="118"/>
        <end position="137"/>
    </location>
</feature>
<evidence type="ECO:0000256" key="8">
    <source>
        <dbReference type="ARBA" id="ARBA00039340"/>
    </source>
</evidence>
<feature type="domain" description="Glycolipid transfer protein" evidence="10">
    <location>
        <begin position="18"/>
        <end position="117"/>
    </location>
</feature>
<dbReference type="InterPro" id="IPR036497">
    <property type="entry name" value="GLTP_sf"/>
</dbReference>
<dbReference type="SUPFAM" id="SSF110004">
    <property type="entry name" value="Glycolipid transfer protein, GLTP"/>
    <property type="match status" value="1"/>
</dbReference>
<name>A0A091DT78_FUKDA</name>
<keyword evidence="6" id="KW-0445">Lipid transport</keyword>
<evidence type="ECO:0000313" key="12">
    <source>
        <dbReference type="Proteomes" id="UP000028990"/>
    </source>
</evidence>
<comment type="subcellular location">
    <subcellularLocation>
        <location evidence="1">Cytoplasm</location>
    </subcellularLocation>
</comment>